<keyword evidence="4" id="KW-1185">Reference proteome</keyword>
<accession>Z9JGK6</accession>
<dbReference type="AlphaFoldDB" id="Z9JGK6"/>
<name>Z9JGK6_9GAMM</name>
<evidence type="ECO:0000313" key="4">
    <source>
        <dbReference type="Proteomes" id="UP001430701"/>
    </source>
</evidence>
<proteinExistence type="predicted"/>
<evidence type="ECO:0000313" key="2">
    <source>
        <dbReference type="EMBL" id="MCD8473167.1"/>
    </source>
</evidence>
<gene>
    <name evidence="1" type="ORF">AF72_11545</name>
    <name evidence="2" type="ORF">LPH55_06785</name>
</gene>
<evidence type="ECO:0000313" key="3">
    <source>
        <dbReference type="Proteomes" id="UP000020406"/>
    </source>
</evidence>
<organism evidence="1 3">
    <name type="scientific">Xylella taiwanensis</name>
    <dbReference type="NCBI Taxonomy" id="1444770"/>
    <lineage>
        <taxon>Bacteria</taxon>
        <taxon>Pseudomonadati</taxon>
        <taxon>Pseudomonadota</taxon>
        <taxon>Gammaproteobacteria</taxon>
        <taxon>Lysobacterales</taxon>
        <taxon>Lysobacteraceae</taxon>
        <taxon>Xylella</taxon>
    </lineage>
</organism>
<protein>
    <submittedName>
        <fullName evidence="1">Uncharacterized protein</fullName>
    </submittedName>
</protein>
<dbReference type="RefSeq" id="WP_171898043.1">
    <property type="nucleotide sequence ID" value="NZ_CP087678.1"/>
</dbReference>
<dbReference type="Proteomes" id="UP001430701">
    <property type="component" value="Unassembled WGS sequence"/>
</dbReference>
<dbReference type="Proteomes" id="UP000020406">
    <property type="component" value="Unassembled WGS sequence"/>
</dbReference>
<dbReference type="EMBL" id="JAJPPU010000002">
    <property type="protein sequence ID" value="MCD8473167.1"/>
    <property type="molecule type" value="Genomic_DNA"/>
</dbReference>
<dbReference type="PATRIC" id="fig|1444770.3.peg.2724"/>
<reference evidence="2" key="2">
    <citation type="submission" date="2021-11" db="EMBL/GenBank/DDBJ databases">
        <title>Genome sequence of Xylella taiwanensis PLS432.</title>
        <authorList>
            <person name="Weng L.-W."/>
            <person name="Su C.-C."/>
            <person name="Tsai C.-W."/>
            <person name="Kuo C.-H."/>
        </authorList>
    </citation>
    <scope>NUCLEOTIDE SEQUENCE</scope>
    <source>
        <strain evidence="2">PLS432</strain>
    </source>
</reference>
<sequence length="58" mass="6563">MPSSYLVVVPSVFGVFGAEKQQCFEINDVTRFINCSQAYIGAEDWLEGVRYADALYHQ</sequence>
<reference evidence="1 3" key="1">
    <citation type="journal article" date="2014" name="Genome Announc.">
        <title>Draft Genome Sequence of Xylella fastidiosa Pear Leaf Scorch Strain in Taiwan.</title>
        <authorList>
            <person name="Su C.C."/>
            <person name="Deng W.L."/>
            <person name="Jan F.J."/>
            <person name="Chang C.J."/>
            <person name="Huang H."/>
            <person name="Chen J."/>
        </authorList>
    </citation>
    <scope>NUCLEOTIDE SEQUENCE [LARGE SCALE GENOMIC DNA]</scope>
    <source>
        <strain evidence="1 3">PLS229</strain>
    </source>
</reference>
<dbReference type="EMBL" id="JDSQ01000023">
    <property type="protein sequence ID" value="EWS77324.1"/>
    <property type="molecule type" value="Genomic_DNA"/>
</dbReference>
<evidence type="ECO:0000313" key="1">
    <source>
        <dbReference type="EMBL" id="EWS77324.1"/>
    </source>
</evidence>
<comment type="caution">
    <text evidence="1">The sequence shown here is derived from an EMBL/GenBank/DDBJ whole genome shotgun (WGS) entry which is preliminary data.</text>
</comment>